<feature type="transmembrane region" description="Helical" evidence="6">
    <location>
        <begin position="113"/>
        <end position="135"/>
    </location>
</feature>
<feature type="transmembrane region" description="Helical" evidence="6">
    <location>
        <begin position="233"/>
        <end position="256"/>
    </location>
</feature>
<evidence type="ECO:0000256" key="1">
    <source>
        <dbReference type="ARBA" id="ARBA00004651"/>
    </source>
</evidence>
<feature type="transmembrane region" description="Helical" evidence="6">
    <location>
        <begin position="181"/>
        <end position="203"/>
    </location>
</feature>
<feature type="transmembrane region" description="Helical" evidence="6">
    <location>
        <begin position="262"/>
        <end position="281"/>
    </location>
</feature>
<sequence length="341" mass="34627">MTTTTNRRPTSGEAAAVPPRGRPELLGFLEKYALAVLFVLLCLYFSMSGATAGTFPTMANLRNVLGSESVIAVAALASIVPLTCGQFDLSVGAVIGLASIVTGSAAATHHLPVIVAVFLGILSGAVIGTFNGWLVAHRGVNALIATLGTSTLVAGLVSLYTKNQILSVGIPDSLINLGSGQTLGVPRTLYALVLVAALVYYLLRHTPYGRYLASVGASPTSARLVGLNVSRMILSSFVLSGALSGVAGVLLLARAGTANPQVGPGFTLAALSAAFLGATAIRPGTFNVMGTLLGVLFVAVSVNGLVLAGAADWVEPTFNGAALLVAVTLSTAIARRRAGRT</sequence>
<evidence type="ECO:0000256" key="6">
    <source>
        <dbReference type="SAM" id="Phobius"/>
    </source>
</evidence>
<name>A0A3N0GH04_9ACTN</name>
<feature type="transmembrane region" description="Helical" evidence="6">
    <location>
        <begin position="32"/>
        <end position="52"/>
    </location>
</feature>
<keyword evidence="3 6" id="KW-0812">Transmembrane</keyword>
<dbReference type="AlphaFoldDB" id="A0A3N0GH04"/>
<comment type="caution">
    <text evidence="7">The sequence shown here is derived from an EMBL/GenBank/DDBJ whole genome shotgun (WGS) entry which is preliminary data.</text>
</comment>
<gene>
    <name evidence="7" type="ORF">EFL26_21345</name>
</gene>
<accession>A0A3N0GH04</accession>
<dbReference type="RefSeq" id="WP_123224940.1">
    <property type="nucleotide sequence ID" value="NZ_RJSF01000047.1"/>
</dbReference>
<dbReference type="CDD" id="cd06579">
    <property type="entry name" value="TM_PBP1_transp_AraH_like"/>
    <property type="match status" value="1"/>
</dbReference>
<dbReference type="Proteomes" id="UP000279994">
    <property type="component" value="Unassembled WGS sequence"/>
</dbReference>
<feature type="transmembrane region" description="Helical" evidence="6">
    <location>
        <begin position="64"/>
        <end position="82"/>
    </location>
</feature>
<keyword evidence="8" id="KW-1185">Reference proteome</keyword>
<feature type="transmembrane region" description="Helical" evidence="6">
    <location>
        <begin position="317"/>
        <end position="334"/>
    </location>
</feature>
<evidence type="ECO:0000256" key="3">
    <source>
        <dbReference type="ARBA" id="ARBA00022692"/>
    </source>
</evidence>
<organism evidence="7 8">
    <name type="scientific">Nocardioides pocheonensis</name>
    <dbReference type="NCBI Taxonomy" id="661485"/>
    <lineage>
        <taxon>Bacteria</taxon>
        <taxon>Bacillati</taxon>
        <taxon>Actinomycetota</taxon>
        <taxon>Actinomycetes</taxon>
        <taxon>Propionibacteriales</taxon>
        <taxon>Nocardioidaceae</taxon>
        <taxon>Nocardioides</taxon>
    </lineage>
</organism>
<evidence type="ECO:0000256" key="2">
    <source>
        <dbReference type="ARBA" id="ARBA00022475"/>
    </source>
</evidence>
<dbReference type="GO" id="GO:0022857">
    <property type="term" value="F:transmembrane transporter activity"/>
    <property type="evidence" value="ECO:0007669"/>
    <property type="project" value="InterPro"/>
</dbReference>
<dbReference type="GO" id="GO:0005886">
    <property type="term" value="C:plasma membrane"/>
    <property type="evidence" value="ECO:0007669"/>
    <property type="project" value="UniProtKB-SubCell"/>
</dbReference>
<dbReference type="Pfam" id="PF02653">
    <property type="entry name" value="BPD_transp_2"/>
    <property type="match status" value="1"/>
</dbReference>
<comment type="subcellular location">
    <subcellularLocation>
        <location evidence="1">Cell membrane</location>
        <topology evidence="1">Multi-pass membrane protein</topology>
    </subcellularLocation>
</comment>
<feature type="transmembrane region" description="Helical" evidence="6">
    <location>
        <begin position="288"/>
        <end position="311"/>
    </location>
</feature>
<evidence type="ECO:0000256" key="4">
    <source>
        <dbReference type="ARBA" id="ARBA00022989"/>
    </source>
</evidence>
<dbReference type="PANTHER" id="PTHR32196">
    <property type="entry name" value="ABC TRANSPORTER PERMEASE PROTEIN YPHD-RELATED-RELATED"/>
    <property type="match status" value="1"/>
</dbReference>
<keyword evidence="4 6" id="KW-1133">Transmembrane helix</keyword>
<reference evidence="7 8" key="1">
    <citation type="submission" date="2018-11" db="EMBL/GenBank/DDBJ databases">
        <authorList>
            <person name="Li F."/>
        </authorList>
    </citation>
    <scope>NUCLEOTIDE SEQUENCE [LARGE SCALE GENOMIC DNA]</scope>
    <source>
        <strain evidence="7 8">Gsoil 818</strain>
    </source>
</reference>
<evidence type="ECO:0000313" key="8">
    <source>
        <dbReference type="Proteomes" id="UP000279994"/>
    </source>
</evidence>
<protein>
    <submittedName>
        <fullName evidence="7">ABC transporter permease</fullName>
    </submittedName>
</protein>
<dbReference type="InterPro" id="IPR001851">
    <property type="entry name" value="ABC_transp_permease"/>
</dbReference>
<keyword evidence="5 6" id="KW-0472">Membrane</keyword>
<dbReference type="OrthoDB" id="3468954at2"/>
<keyword evidence="2" id="KW-1003">Cell membrane</keyword>
<feature type="transmembrane region" description="Helical" evidence="6">
    <location>
        <begin position="89"/>
        <end position="107"/>
    </location>
</feature>
<feature type="transmembrane region" description="Helical" evidence="6">
    <location>
        <begin position="142"/>
        <end position="161"/>
    </location>
</feature>
<evidence type="ECO:0000256" key="5">
    <source>
        <dbReference type="ARBA" id="ARBA00023136"/>
    </source>
</evidence>
<dbReference type="PANTHER" id="PTHR32196:SF72">
    <property type="entry name" value="RIBOSE IMPORT PERMEASE PROTEIN RBSC"/>
    <property type="match status" value="1"/>
</dbReference>
<evidence type="ECO:0000313" key="7">
    <source>
        <dbReference type="EMBL" id="RNM11709.1"/>
    </source>
</evidence>
<dbReference type="EMBL" id="RJSF01000047">
    <property type="protein sequence ID" value="RNM11709.1"/>
    <property type="molecule type" value="Genomic_DNA"/>
</dbReference>
<proteinExistence type="predicted"/>